<feature type="compositionally biased region" description="Low complexity" evidence="1">
    <location>
        <begin position="377"/>
        <end position="386"/>
    </location>
</feature>
<dbReference type="AlphaFoldDB" id="A0A0B2WLA8"/>
<dbReference type="HOGENOM" id="CLU_377288_0_0_1"/>
<dbReference type="EMBL" id="AZHE01000034">
    <property type="protein sequence ID" value="KHN94484.1"/>
    <property type="molecule type" value="Genomic_DNA"/>
</dbReference>
<accession>A0A0B2WLA8</accession>
<dbReference type="Proteomes" id="UP000030816">
    <property type="component" value="Unassembled WGS sequence"/>
</dbReference>
<evidence type="ECO:0000313" key="2">
    <source>
        <dbReference type="EMBL" id="KHN94484.1"/>
    </source>
</evidence>
<dbReference type="RefSeq" id="XP_040675550.1">
    <property type="nucleotide sequence ID" value="XM_040826470.1"/>
</dbReference>
<evidence type="ECO:0000256" key="1">
    <source>
        <dbReference type="SAM" id="MobiDB-lite"/>
    </source>
</evidence>
<comment type="caution">
    <text evidence="2">The sequence shown here is derived from an EMBL/GenBank/DDBJ whole genome shotgun (WGS) entry which is preliminary data.</text>
</comment>
<organism evidence="2 3">
    <name type="scientific">Metarhizium album (strain ARSEF 1941)</name>
    <dbReference type="NCBI Taxonomy" id="1081103"/>
    <lineage>
        <taxon>Eukaryota</taxon>
        <taxon>Fungi</taxon>
        <taxon>Dikarya</taxon>
        <taxon>Ascomycota</taxon>
        <taxon>Pezizomycotina</taxon>
        <taxon>Sordariomycetes</taxon>
        <taxon>Hypocreomycetidae</taxon>
        <taxon>Hypocreales</taxon>
        <taxon>Clavicipitaceae</taxon>
        <taxon>Metarhizium</taxon>
    </lineage>
</organism>
<dbReference type="OrthoDB" id="4947595at2759"/>
<keyword evidence="3" id="KW-1185">Reference proteome</keyword>
<feature type="region of interest" description="Disordered" evidence="1">
    <location>
        <begin position="373"/>
        <end position="394"/>
    </location>
</feature>
<sequence length="695" mass="78746">MDATTLQTAATKSQLSTKVKLELPSQWYAWFTLLRIHARDSELWNLINPDQPEQPGDMLPAPLGPTLAQARELLAEEKKAHPTFEFSAANVLQLLRNEYLTKLQKHKTKEAKAFAIRKWISRTVEPSTYEFILSDLEKKHPQGFSLRQLIKGIKSRLAPSESSMREETRRLYRACLNEATLAHTKPDLWYAKWNRAYMRAQTHKIREIEEPYGIHDFLDAVGARFDPVWARNMLYTITNNESQGIENTYTLRDYGTCFHAITTRHKYEHNNARGVCTTLGERSDQEDEQENKETETQKGSQSRKKSKCPCPKGADRSWHKWAAKDCKILRSIITRTKDPEIRRFPKEDDCRKAKERYESKQWESLRATIAKEGWGKGSKSSTTEGSDSPTGGSFSAVIIDPSVMQANDPCDIISTRQHPLSLSTVLSNCDAIHLVNDVDLLEPGSYRETKGEYVEAGATSYLISGRGTRVLKKILNGVDGAQTTDLILKDVAVIKDFHVNVVSASRLRDKGAWICGFDDTLRFGPLKQGVILAPLVRKHKILFLQYKPLSLYAAKNPPINLSAVIQAVENRMQSSKRGRLSRDPPRLREDTKELWHLRSGHLAPAALTKLPIHTRNVRFKGTKRINCETCAQVHARQVISRRLYTHKSNGSVERAGQQMTVNSNSMLSGARLPTNLWSESVQAATFLYNISPNQA</sequence>
<evidence type="ECO:0000313" key="3">
    <source>
        <dbReference type="Proteomes" id="UP000030816"/>
    </source>
</evidence>
<protein>
    <submittedName>
        <fullName evidence="2">Uncharacterized protein</fullName>
    </submittedName>
</protein>
<dbReference type="STRING" id="1081103.A0A0B2WLA8"/>
<dbReference type="GeneID" id="63742127"/>
<name>A0A0B2WLA8_METAS</name>
<reference evidence="2 3" key="1">
    <citation type="journal article" date="2014" name="Proc. Natl. Acad. Sci. U.S.A.">
        <title>Trajectory and genomic determinants of fungal-pathogen speciation and host adaptation.</title>
        <authorList>
            <person name="Hu X."/>
            <person name="Xiao G."/>
            <person name="Zheng P."/>
            <person name="Shang Y."/>
            <person name="Su Y."/>
            <person name="Zhang X."/>
            <person name="Liu X."/>
            <person name="Zhan S."/>
            <person name="St Leger R.J."/>
            <person name="Wang C."/>
        </authorList>
    </citation>
    <scope>NUCLEOTIDE SEQUENCE [LARGE SCALE GENOMIC DNA]</scope>
    <source>
        <strain evidence="2 3">ARSEF 1941</strain>
    </source>
</reference>
<proteinExistence type="predicted"/>
<feature type="region of interest" description="Disordered" evidence="1">
    <location>
        <begin position="280"/>
        <end position="316"/>
    </location>
</feature>
<gene>
    <name evidence="2" type="ORF">MAM_07672</name>
</gene>